<feature type="transmembrane region" description="Helical" evidence="1">
    <location>
        <begin position="105"/>
        <end position="122"/>
    </location>
</feature>
<dbReference type="KEGG" id="eke:EK0264_13645"/>
<keyword evidence="1" id="KW-0812">Transmembrane</keyword>
<evidence type="ECO:0000313" key="3">
    <source>
        <dbReference type="Proteomes" id="UP000463857"/>
    </source>
</evidence>
<dbReference type="Pfam" id="PF08817">
    <property type="entry name" value="YukD"/>
    <property type="match status" value="1"/>
</dbReference>
<feature type="transmembrane region" description="Helical" evidence="1">
    <location>
        <begin position="235"/>
        <end position="252"/>
    </location>
</feature>
<gene>
    <name evidence="2" type="ORF">EK0264_13645</name>
</gene>
<organism evidence="2 3">
    <name type="scientific">Epidermidibacterium keratini</name>
    <dbReference type="NCBI Taxonomy" id="1891644"/>
    <lineage>
        <taxon>Bacteria</taxon>
        <taxon>Bacillati</taxon>
        <taxon>Actinomycetota</taxon>
        <taxon>Actinomycetes</taxon>
        <taxon>Sporichthyales</taxon>
        <taxon>Sporichthyaceae</taxon>
        <taxon>Epidermidibacterium</taxon>
    </lineage>
</organism>
<keyword evidence="3" id="KW-1185">Reference proteome</keyword>
<dbReference type="InParanoid" id="A0A7L4YQ29"/>
<feature type="transmembrane region" description="Helical" evidence="1">
    <location>
        <begin position="284"/>
        <end position="302"/>
    </location>
</feature>
<reference evidence="2 3" key="1">
    <citation type="journal article" date="2018" name="Int. J. Syst. Evol. Microbiol.">
        <title>Epidermidibacterium keratini gen. nov., sp. nov., a member of the family Sporichthyaceae, isolated from keratin epidermis.</title>
        <authorList>
            <person name="Lee D.G."/>
            <person name="Trujillo M.E."/>
            <person name="Kang S."/>
            <person name="Nam J.J."/>
            <person name="Kim Y.J."/>
        </authorList>
    </citation>
    <scope>NUCLEOTIDE SEQUENCE [LARGE SCALE GENOMIC DNA]</scope>
    <source>
        <strain evidence="2 3">EPI-7</strain>
    </source>
</reference>
<keyword evidence="1" id="KW-1133">Transmembrane helix</keyword>
<dbReference type="EMBL" id="CP047156">
    <property type="protein sequence ID" value="QHC01230.1"/>
    <property type="molecule type" value="Genomic_DNA"/>
</dbReference>
<feature type="transmembrane region" description="Helical" evidence="1">
    <location>
        <begin position="346"/>
        <end position="365"/>
    </location>
</feature>
<proteinExistence type="predicted"/>
<sequence>MSAVALTVCGPAVTRDLTIPSTVPLAILAPAIADEVAPELTPAFLEITAAAGTTIDLELSAHEAGITDGQVLVVRPRAGQAGTAVFDDPAAALAAQQITTPSDTLVRLSAALGVLAAVAFVLRQPAGVVAAAPAACVAGLAILLALTRIRVIRRDVVAVLITALAFGGLLVTLARWSMPAALATTVAAASYVPVILPSALLRLGGLRTRFAAEHSASSLADEAAAARRAAATREGAQTGALLAGGLGAGALLAWPHPAITAVVGCAVAASVARLVGSADPSRRFLLLLLGSSGYAGAVTLTAPAPAQLWSGVAILALAVALAWAPAPGPTAVRIVGVLETLSRAALGPLLLWVWGALDGVVLLIGTR</sequence>
<protein>
    <recommendedName>
        <fullName evidence="4">Type VII secretion integral membrane protein EccD</fullName>
    </recommendedName>
</protein>
<name>A0A7L4YQ29_9ACTN</name>
<keyword evidence="1" id="KW-0472">Membrane</keyword>
<feature type="transmembrane region" description="Helical" evidence="1">
    <location>
        <begin position="128"/>
        <end position="149"/>
    </location>
</feature>
<evidence type="ECO:0000256" key="1">
    <source>
        <dbReference type="SAM" id="Phobius"/>
    </source>
</evidence>
<feature type="transmembrane region" description="Helical" evidence="1">
    <location>
        <begin position="180"/>
        <end position="201"/>
    </location>
</feature>
<feature type="transmembrane region" description="Helical" evidence="1">
    <location>
        <begin position="308"/>
        <end position="326"/>
    </location>
</feature>
<feature type="transmembrane region" description="Helical" evidence="1">
    <location>
        <begin position="258"/>
        <end position="275"/>
    </location>
</feature>
<dbReference type="RefSeq" id="WP_159546367.1">
    <property type="nucleotide sequence ID" value="NZ_CP047156.1"/>
</dbReference>
<dbReference type="InterPro" id="IPR024962">
    <property type="entry name" value="YukD-like"/>
</dbReference>
<dbReference type="Gene3D" id="3.10.20.90">
    <property type="entry name" value="Phosphatidylinositol 3-kinase Catalytic Subunit, Chain A, domain 1"/>
    <property type="match status" value="1"/>
</dbReference>
<feature type="transmembrane region" description="Helical" evidence="1">
    <location>
        <begin position="156"/>
        <end position="174"/>
    </location>
</feature>
<evidence type="ECO:0008006" key="4">
    <source>
        <dbReference type="Google" id="ProtNLM"/>
    </source>
</evidence>
<dbReference type="Proteomes" id="UP000463857">
    <property type="component" value="Chromosome"/>
</dbReference>
<accession>A0A7L4YQ29</accession>
<evidence type="ECO:0000313" key="2">
    <source>
        <dbReference type="EMBL" id="QHC01230.1"/>
    </source>
</evidence>
<dbReference type="AlphaFoldDB" id="A0A7L4YQ29"/>